<dbReference type="InterPro" id="IPR036515">
    <property type="entry name" value="Transposase_17_sf"/>
</dbReference>
<dbReference type="InterPro" id="IPR002686">
    <property type="entry name" value="Transposase_17"/>
</dbReference>
<dbReference type="SUPFAM" id="SSF143422">
    <property type="entry name" value="Transposase IS200-like"/>
    <property type="match status" value="1"/>
</dbReference>
<accession>A0A562CY03</accession>
<proteinExistence type="predicted"/>
<dbReference type="Gene3D" id="3.30.70.1290">
    <property type="entry name" value="Transposase IS200-like"/>
    <property type="match status" value="1"/>
</dbReference>
<organism evidence="2 3">
    <name type="scientific">Pseudoxanthomonas taiwanensis J19</name>
    <dbReference type="NCBI Taxonomy" id="935569"/>
    <lineage>
        <taxon>Bacteria</taxon>
        <taxon>Pseudomonadati</taxon>
        <taxon>Pseudomonadota</taxon>
        <taxon>Gammaproteobacteria</taxon>
        <taxon>Lysobacterales</taxon>
        <taxon>Lysobacteraceae</taxon>
        <taxon>Pseudoxanthomonas</taxon>
    </lineage>
</organism>
<dbReference type="RefSeq" id="WP_019399258.1">
    <property type="nucleotide sequence ID" value="NZ_VLJS01000134.1"/>
</dbReference>
<dbReference type="SMART" id="SM01321">
    <property type="entry name" value="Y1_Tnp"/>
    <property type="match status" value="1"/>
</dbReference>
<evidence type="ECO:0000313" key="3">
    <source>
        <dbReference type="Proteomes" id="UP000321583"/>
    </source>
</evidence>
<keyword evidence="3" id="KW-1185">Reference proteome</keyword>
<dbReference type="AlphaFoldDB" id="A0A562CY03"/>
<name>A0A562CY03_9GAMM</name>
<feature type="domain" description="Transposase IS200-like" evidence="1">
    <location>
        <begin position="22"/>
        <end position="135"/>
    </location>
</feature>
<dbReference type="GO" id="GO:0006313">
    <property type="term" value="P:DNA transposition"/>
    <property type="evidence" value="ECO:0007669"/>
    <property type="project" value="InterPro"/>
</dbReference>
<dbReference type="EMBL" id="VLJS01000134">
    <property type="protein sequence ID" value="TWH01911.1"/>
    <property type="molecule type" value="Genomic_DNA"/>
</dbReference>
<protein>
    <submittedName>
        <fullName evidence="2">REP element-mobilizing transposase RayT</fullName>
    </submittedName>
</protein>
<evidence type="ECO:0000259" key="1">
    <source>
        <dbReference type="SMART" id="SM01321"/>
    </source>
</evidence>
<gene>
    <name evidence="2" type="ORF">L613_009900000120</name>
</gene>
<evidence type="ECO:0000313" key="2">
    <source>
        <dbReference type="EMBL" id="TWH01911.1"/>
    </source>
</evidence>
<comment type="caution">
    <text evidence="2">The sequence shown here is derived from an EMBL/GenBank/DDBJ whole genome shotgun (WGS) entry which is preliminary data.</text>
</comment>
<dbReference type="GO" id="GO:0004803">
    <property type="term" value="F:transposase activity"/>
    <property type="evidence" value="ECO:0007669"/>
    <property type="project" value="InterPro"/>
</dbReference>
<dbReference type="Proteomes" id="UP000321583">
    <property type="component" value="Unassembled WGS sequence"/>
</dbReference>
<dbReference type="GO" id="GO:0003677">
    <property type="term" value="F:DNA binding"/>
    <property type="evidence" value="ECO:0007669"/>
    <property type="project" value="InterPro"/>
</dbReference>
<sequence length="158" mass="17389">MDMPVANPGPGILVEEGSDVPLQGGVFHVSVVTRGRYACFADFHVAWTAVRAFRDPAALGDARLLAWVLLPDRVAWLVQGGEQMPMEKAVSRMKSCSAVQVNKTLFRAGPLWEPGFKARELAPDEDPRAVARRLLVAPLQAGLASELMDYPFWDCVWL</sequence>
<reference evidence="2 3" key="1">
    <citation type="submission" date="2019-07" db="EMBL/GenBank/DDBJ databases">
        <title>Genome sequencing of lignin-degrading bacterial isolates.</title>
        <authorList>
            <person name="Gladden J."/>
        </authorList>
    </citation>
    <scope>NUCLEOTIDE SEQUENCE [LARGE SCALE GENOMIC DNA]</scope>
    <source>
        <strain evidence="2 3">J19</strain>
    </source>
</reference>